<dbReference type="Pfam" id="PF14703">
    <property type="entry name" value="PHM7_cyt"/>
    <property type="match status" value="1"/>
</dbReference>
<evidence type="ECO:0000313" key="12">
    <source>
        <dbReference type="EMBL" id="EJK69205.1"/>
    </source>
</evidence>
<dbReference type="GO" id="GO:0005227">
    <property type="term" value="F:calcium-activated cation channel activity"/>
    <property type="evidence" value="ECO:0007669"/>
    <property type="project" value="InterPro"/>
</dbReference>
<proteinExistence type="inferred from homology"/>
<organism evidence="12 13">
    <name type="scientific">Thalassiosira oceanica</name>
    <name type="common">Marine diatom</name>
    <dbReference type="NCBI Taxonomy" id="159749"/>
    <lineage>
        <taxon>Eukaryota</taxon>
        <taxon>Sar</taxon>
        <taxon>Stramenopiles</taxon>
        <taxon>Ochrophyta</taxon>
        <taxon>Bacillariophyta</taxon>
        <taxon>Coscinodiscophyceae</taxon>
        <taxon>Thalassiosirophycidae</taxon>
        <taxon>Thalassiosirales</taxon>
        <taxon>Thalassiosiraceae</taxon>
        <taxon>Thalassiosira</taxon>
    </lineage>
</organism>
<dbReference type="Pfam" id="PF02714">
    <property type="entry name" value="RSN1_7TM"/>
    <property type="match status" value="2"/>
</dbReference>
<dbReference type="AlphaFoldDB" id="K0SUY1"/>
<name>K0SUY1_THAOC</name>
<comment type="caution">
    <text evidence="12">The sequence shown here is derived from an EMBL/GenBank/DDBJ whole genome shotgun (WGS) entry which is preliminary data.</text>
</comment>
<keyword evidence="3" id="KW-0813">Transport</keyword>
<dbReference type="GO" id="GO:0005886">
    <property type="term" value="C:plasma membrane"/>
    <property type="evidence" value="ECO:0007669"/>
    <property type="project" value="TreeGrafter"/>
</dbReference>
<feature type="transmembrane region" description="Helical" evidence="8">
    <location>
        <begin position="746"/>
        <end position="772"/>
    </location>
</feature>
<protein>
    <recommendedName>
        <fullName evidence="14">CSC1/OSCA1-like 7TM region domain-containing protein</fullName>
    </recommendedName>
</protein>
<feature type="domain" description="CSC1/OSCA1-like cytosolic" evidence="11">
    <location>
        <begin position="359"/>
        <end position="509"/>
    </location>
</feature>
<keyword evidence="5 8" id="KW-1133">Transmembrane helix</keyword>
<evidence type="ECO:0000256" key="7">
    <source>
        <dbReference type="SAM" id="MobiDB-lite"/>
    </source>
</evidence>
<evidence type="ECO:0000259" key="10">
    <source>
        <dbReference type="Pfam" id="PF13967"/>
    </source>
</evidence>
<feature type="transmembrane region" description="Helical" evidence="8">
    <location>
        <begin position="833"/>
        <end position="851"/>
    </location>
</feature>
<keyword evidence="4 8" id="KW-0812">Transmembrane</keyword>
<evidence type="ECO:0000256" key="2">
    <source>
        <dbReference type="ARBA" id="ARBA00007779"/>
    </source>
</evidence>
<feature type="domain" description="CSC1/OSCA1-like 7TM region" evidence="9">
    <location>
        <begin position="878"/>
        <end position="922"/>
    </location>
</feature>
<reference evidence="12 13" key="1">
    <citation type="journal article" date="2012" name="Genome Biol.">
        <title>Genome and low-iron response of an oceanic diatom adapted to chronic iron limitation.</title>
        <authorList>
            <person name="Lommer M."/>
            <person name="Specht M."/>
            <person name="Roy A.S."/>
            <person name="Kraemer L."/>
            <person name="Andreson R."/>
            <person name="Gutowska M.A."/>
            <person name="Wolf J."/>
            <person name="Bergner S.V."/>
            <person name="Schilhabel M.B."/>
            <person name="Klostermeier U.C."/>
            <person name="Beiko R.G."/>
            <person name="Rosenstiel P."/>
            <person name="Hippler M."/>
            <person name="Laroche J."/>
        </authorList>
    </citation>
    <scope>NUCLEOTIDE SEQUENCE [LARGE SCALE GENOMIC DNA]</scope>
    <source>
        <strain evidence="12 13">CCMP1005</strain>
    </source>
</reference>
<feature type="transmembrane region" description="Helical" evidence="8">
    <location>
        <begin position="931"/>
        <end position="949"/>
    </location>
</feature>
<comment type="similarity">
    <text evidence="2">Belongs to the CSC1 (TC 1.A.17) family.</text>
</comment>
<dbReference type="InterPro" id="IPR045122">
    <property type="entry name" value="Csc1-like"/>
</dbReference>
<gene>
    <name evidence="12" type="ORF">THAOC_09569</name>
</gene>
<feature type="transmembrane region" description="Helical" evidence="8">
    <location>
        <begin position="908"/>
        <end position="925"/>
    </location>
</feature>
<accession>K0SUY1</accession>
<dbReference type="Proteomes" id="UP000266841">
    <property type="component" value="Unassembled WGS sequence"/>
</dbReference>
<evidence type="ECO:0000259" key="9">
    <source>
        <dbReference type="Pfam" id="PF02714"/>
    </source>
</evidence>
<dbReference type="EMBL" id="AGNL01010348">
    <property type="protein sequence ID" value="EJK69205.1"/>
    <property type="molecule type" value="Genomic_DNA"/>
</dbReference>
<feature type="non-terminal residue" evidence="12">
    <location>
        <position position="1"/>
    </location>
</feature>
<feature type="transmembrane region" description="Helical" evidence="8">
    <location>
        <begin position="706"/>
        <end position="726"/>
    </location>
</feature>
<feature type="domain" description="CSC1/OSCA1-like N-terminal transmembrane" evidence="10">
    <location>
        <begin position="131"/>
        <end position="304"/>
    </location>
</feature>
<keyword evidence="13" id="KW-1185">Reference proteome</keyword>
<dbReference type="InterPro" id="IPR027815">
    <property type="entry name" value="CSC1/OSCA1-like_cyt"/>
</dbReference>
<dbReference type="PANTHER" id="PTHR13018">
    <property type="entry name" value="PROBABLE MEMBRANE PROTEIN DUF221-RELATED"/>
    <property type="match status" value="1"/>
</dbReference>
<evidence type="ECO:0008006" key="14">
    <source>
        <dbReference type="Google" id="ProtNLM"/>
    </source>
</evidence>
<sequence length="1025" mass="115577">SRLSSSHGAFTRAKNERGRDSFGVSAQRSGRWGNVPFIDMADDNYDDATADNYAAGDDAVAVNDDDFYSMNNVTDDYTNYADYYSTANEGDDYYSAKMATNWIDKLLSNSTSTEDASLSLSPVQDATPESILAALALNTIACILLLSLYEILRRLIPSVYSQRLVNEKRALTRHPNLRVAMAGNKDAKEEADEGMTCSMPSCRADSFLEWVLPVYQTPWSTIRELAGLDAYFYLRYIRMCLKLTLVSSFWAMVILCPVYASGGGGQSGCYYFSMANVLPGNKFRVWVPTIFQWCFSLYISFCIRAELSHYVELRQQFLGGLDEVKDTKSRNYRSPDAVLSGISSDNSSDTDREIRQHRYSLLIEKVPVALRSNVALYSYFDQLFPGQVHSASIAMNVPDLDQMSARRLRVCRRLEKSVSFFRLTGQRPTHIAGRPRFKALGIESEPFSLCDPEQCGGSAELSQFDDGDGCASKVVYETLPEKGQRVDSIAYYTLDLALGNIQMRELQQEKFRIAETGTSPRQRNTLVDDGIDESHCDWYGAPLKSMKQSAKLVAEGLRYEFEVSGEEDYLGDCLDYGSFSSSPEIPQYTKSKEKDAPLVNESHLQEPETPSPSKKSRSRNRPHAFLRALAWRMGIDFLSSMLDYVRTKTDVMVDNISRPSMSSTGFVTFTQLTPVTVTARYGRFEEFQNLQVDADIGASRSFTANVLLGLGVILWSIPLTLIQAWAKVENVAKIPGFEGLANWRGGAYTSMINSYLPVIALLGLILLLPLIFDRIAILYEQRKTRSGVENSIVGRYFCQLANIYITVTVPLAIDNLVFNIYSLSDLLTQGLPMVLLRVGALSRMFILRSCFNKKRLTERELNEVYRKQPLMYGWEYCALMVYKKQLLYVYSPTYESGGLMFPQAIQKTLLALLISQLTFIGYTLIRKGLLQVALLMPLPFLTVFFTIHMDNRYVRPSKKLSLERAVRIDRLESENTPNFSDVTYQQPVLTEGASVPDDNDNEVLTEVLENLAYLQQRQDQPPRVA</sequence>
<dbReference type="PANTHER" id="PTHR13018:SF5">
    <property type="entry name" value="RE44586P"/>
    <property type="match status" value="1"/>
</dbReference>
<feature type="transmembrane region" description="Helical" evidence="8">
    <location>
        <begin position="283"/>
        <end position="303"/>
    </location>
</feature>
<evidence type="ECO:0000256" key="6">
    <source>
        <dbReference type="ARBA" id="ARBA00023136"/>
    </source>
</evidence>
<dbReference type="OrthoDB" id="1689567at2759"/>
<keyword evidence="6 8" id="KW-0472">Membrane</keyword>
<feature type="region of interest" description="Disordered" evidence="7">
    <location>
        <begin position="1"/>
        <end position="27"/>
    </location>
</feature>
<dbReference type="OMA" id="LIQAWAK"/>
<evidence type="ECO:0000256" key="4">
    <source>
        <dbReference type="ARBA" id="ARBA00022692"/>
    </source>
</evidence>
<feature type="transmembrane region" description="Helical" evidence="8">
    <location>
        <begin position="793"/>
        <end position="813"/>
    </location>
</feature>
<feature type="transmembrane region" description="Helical" evidence="8">
    <location>
        <begin position="131"/>
        <end position="152"/>
    </location>
</feature>
<evidence type="ECO:0000256" key="1">
    <source>
        <dbReference type="ARBA" id="ARBA00004141"/>
    </source>
</evidence>
<dbReference type="eggNOG" id="KOG1134">
    <property type="taxonomic scope" value="Eukaryota"/>
</dbReference>
<evidence type="ECO:0000256" key="5">
    <source>
        <dbReference type="ARBA" id="ARBA00022989"/>
    </source>
</evidence>
<evidence type="ECO:0000259" key="11">
    <source>
        <dbReference type="Pfam" id="PF14703"/>
    </source>
</evidence>
<feature type="transmembrane region" description="Helical" evidence="8">
    <location>
        <begin position="243"/>
        <end position="263"/>
    </location>
</feature>
<evidence type="ECO:0000256" key="3">
    <source>
        <dbReference type="ARBA" id="ARBA00022448"/>
    </source>
</evidence>
<dbReference type="InterPro" id="IPR003864">
    <property type="entry name" value="CSC1/OSCA1-like_7TM"/>
</dbReference>
<dbReference type="Pfam" id="PF13967">
    <property type="entry name" value="RSN1_TM"/>
    <property type="match status" value="1"/>
</dbReference>
<feature type="domain" description="CSC1/OSCA1-like 7TM region" evidence="9">
    <location>
        <begin position="700"/>
        <end position="817"/>
    </location>
</feature>
<evidence type="ECO:0000313" key="13">
    <source>
        <dbReference type="Proteomes" id="UP000266841"/>
    </source>
</evidence>
<comment type="subcellular location">
    <subcellularLocation>
        <location evidence="1">Membrane</location>
        <topology evidence="1">Multi-pass membrane protein</topology>
    </subcellularLocation>
</comment>
<evidence type="ECO:0000256" key="8">
    <source>
        <dbReference type="SAM" id="Phobius"/>
    </source>
</evidence>
<dbReference type="InterPro" id="IPR032880">
    <property type="entry name" value="CSC1/OSCA1-like_N"/>
</dbReference>
<feature type="region of interest" description="Disordered" evidence="7">
    <location>
        <begin position="585"/>
        <end position="621"/>
    </location>
</feature>